<evidence type="ECO:0000313" key="2">
    <source>
        <dbReference type="EMBL" id="GAA2504608.1"/>
    </source>
</evidence>
<sequence length="122" mass="13516">MEQDHPLVRDLYPDLVAELTTLLQEEGERELAVCAWDLRLIAECGCGADDCQSLRTAPHPLDQPYGPGHRCVPLRTAEGLLCLDVVDGRIMYVEILHRPPMRRRPKPPSPGVCTEFGRAGGS</sequence>
<organism evidence="2 3">
    <name type="scientific">Streptomyces graminearus</name>
    <dbReference type="NCBI Taxonomy" id="284030"/>
    <lineage>
        <taxon>Bacteria</taxon>
        <taxon>Bacillati</taxon>
        <taxon>Actinomycetota</taxon>
        <taxon>Actinomycetes</taxon>
        <taxon>Kitasatosporales</taxon>
        <taxon>Streptomycetaceae</taxon>
        <taxon>Streptomyces</taxon>
    </lineage>
</organism>
<gene>
    <name evidence="2" type="ORF">GCM10010422_63740</name>
</gene>
<evidence type="ECO:0000256" key="1">
    <source>
        <dbReference type="SAM" id="MobiDB-lite"/>
    </source>
</evidence>
<dbReference type="RefSeq" id="WP_346076142.1">
    <property type="nucleotide sequence ID" value="NZ_BAAATL010000034.1"/>
</dbReference>
<keyword evidence="3" id="KW-1185">Reference proteome</keyword>
<dbReference type="EMBL" id="BAAATL010000034">
    <property type="protein sequence ID" value="GAA2504608.1"/>
    <property type="molecule type" value="Genomic_DNA"/>
</dbReference>
<feature type="region of interest" description="Disordered" evidence="1">
    <location>
        <begin position="100"/>
        <end position="122"/>
    </location>
</feature>
<proteinExistence type="predicted"/>
<comment type="caution">
    <text evidence="2">The sequence shown here is derived from an EMBL/GenBank/DDBJ whole genome shotgun (WGS) entry which is preliminary data.</text>
</comment>
<dbReference type="Proteomes" id="UP001501721">
    <property type="component" value="Unassembled WGS sequence"/>
</dbReference>
<reference evidence="3" key="1">
    <citation type="journal article" date="2019" name="Int. J. Syst. Evol. Microbiol.">
        <title>The Global Catalogue of Microorganisms (GCM) 10K type strain sequencing project: providing services to taxonomists for standard genome sequencing and annotation.</title>
        <authorList>
            <consortium name="The Broad Institute Genomics Platform"/>
            <consortium name="The Broad Institute Genome Sequencing Center for Infectious Disease"/>
            <person name="Wu L."/>
            <person name="Ma J."/>
        </authorList>
    </citation>
    <scope>NUCLEOTIDE SEQUENCE [LARGE SCALE GENOMIC DNA]</scope>
    <source>
        <strain evidence="3">JCM 6923</strain>
    </source>
</reference>
<protein>
    <submittedName>
        <fullName evidence="2">Uncharacterized protein</fullName>
    </submittedName>
</protein>
<evidence type="ECO:0000313" key="3">
    <source>
        <dbReference type="Proteomes" id="UP001501721"/>
    </source>
</evidence>
<name>A0ABP5ZYV2_9ACTN</name>
<accession>A0ABP5ZYV2</accession>